<reference evidence="2" key="1">
    <citation type="submission" date="2024-07" db="EMBL/GenBank/DDBJ databases">
        <title>Two chromosome-level genome assemblies of Korean endemic species Abeliophyllum distichum and Forsythia ovata (Oleaceae).</title>
        <authorList>
            <person name="Jang H."/>
        </authorList>
    </citation>
    <scope>NUCLEOTIDE SEQUENCE [LARGE SCALE GENOMIC DNA]</scope>
</reference>
<evidence type="ECO:0000313" key="2">
    <source>
        <dbReference type="Proteomes" id="UP001604277"/>
    </source>
</evidence>
<dbReference type="Proteomes" id="UP001604277">
    <property type="component" value="Unassembled WGS sequence"/>
</dbReference>
<name>A0ABD1X9X5_9LAMI</name>
<accession>A0ABD1X9X5</accession>
<keyword evidence="2" id="KW-1185">Reference proteome</keyword>
<dbReference type="AlphaFoldDB" id="A0ABD1X9X5"/>
<gene>
    <name evidence="1" type="ORF">Fot_03481</name>
</gene>
<dbReference type="EMBL" id="JBFOLJ010000001">
    <property type="protein sequence ID" value="KAL2558742.1"/>
    <property type="molecule type" value="Genomic_DNA"/>
</dbReference>
<sequence length="168" mass="19341">MLEFKVLFGFSPPILRLFIGFSQTLGNHNGCRGISATTNGCRETSATKYTYTCFYIKERIKVSSDCLELRAWFHITLEDYNAAIRDIQALLTLEPNYMMFQGKVIGSHLVELLSQHINQWSPADCWMQLYDRWSSVDDVGSLAVIHQMLINNPGKSILWFRESLLLLR</sequence>
<dbReference type="PANTHER" id="PTHR44203">
    <property type="entry name" value="ETO1-RELATED"/>
    <property type="match status" value="1"/>
</dbReference>
<dbReference type="PANTHER" id="PTHR44203:SF3">
    <property type="entry name" value="ETO1-LIKE PROTEIN 2"/>
    <property type="match status" value="1"/>
</dbReference>
<protein>
    <submittedName>
        <fullName evidence="1">Uncharacterized protein</fullName>
    </submittedName>
</protein>
<dbReference type="InterPro" id="IPR044631">
    <property type="entry name" value="ETO1-like"/>
</dbReference>
<organism evidence="1 2">
    <name type="scientific">Forsythia ovata</name>
    <dbReference type="NCBI Taxonomy" id="205694"/>
    <lineage>
        <taxon>Eukaryota</taxon>
        <taxon>Viridiplantae</taxon>
        <taxon>Streptophyta</taxon>
        <taxon>Embryophyta</taxon>
        <taxon>Tracheophyta</taxon>
        <taxon>Spermatophyta</taxon>
        <taxon>Magnoliopsida</taxon>
        <taxon>eudicotyledons</taxon>
        <taxon>Gunneridae</taxon>
        <taxon>Pentapetalae</taxon>
        <taxon>asterids</taxon>
        <taxon>lamiids</taxon>
        <taxon>Lamiales</taxon>
        <taxon>Oleaceae</taxon>
        <taxon>Forsythieae</taxon>
        <taxon>Forsythia</taxon>
    </lineage>
</organism>
<proteinExistence type="predicted"/>
<comment type="caution">
    <text evidence="1">The sequence shown here is derived from an EMBL/GenBank/DDBJ whole genome shotgun (WGS) entry which is preliminary data.</text>
</comment>
<evidence type="ECO:0000313" key="1">
    <source>
        <dbReference type="EMBL" id="KAL2558742.1"/>
    </source>
</evidence>